<gene>
    <name evidence="2" type="ORF">HA254_01080</name>
</gene>
<feature type="domain" description="RmlD-like substrate binding" evidence="1">
    <location>
        <begin position="4"/>
        <end position="284"/>
    </location>
</feature>
<accession>A0A7J4IUQ0</accession>
<dbReference type="AlphaFoldDB" id="A0A7J4IUQ0"/>
<sequence length="294" mass="31365">MRLKICIIGASGFYGKPIYNELCKRNDVVGTSHAGFPGKGFGKLDITDRAEVESFFRAHKPDIAINLAAITDVDLCERERELCLAVNSTGARNVALACGLVGAKLCHFSTDFVFDGAKGDYSESDAANPINNYGKAKLEAEKAVQGQSGSAIIRTSTPYGGIAGAKKFVNQAIGRLSAGLEVFAFSDFTRSPTLVEEVAENFPIILKKDFSGIINLAGSSQLSMYDAALEIASVFGFDDSMVRGSTGAQAGFCARRPPNTGLDVSLARGMGIRMSTFTKGLERLRSQGLHRVRG</sequence>
<dbReference type="Gene3D" id="3.90.25.10">
    <property type="entry name" value="UDP-galactose 4-epimerase, domain 1"/>
    <property type="match status" value="1"/>
</dbReference>
<dbReference type="PANTHER" id="PTHR10491:SF4">
    <property type="entry name" value="METHIONINE ADENOSYLTRANSFERASE 2 SUBUNIT BETA"/>
    <property type="match status" value="1"/>
</dbReference>
<comment type="caution">
    <text evidence="2">The sequence shown here is derived from an EMBL/GenBank/DDBJ whole genome shotgun (WGS) entry which is preliminary data.</text>
</comment>
<dbReference type="CDD" id="cd05254">
    <property type="entry name" value="dTDP_HR_like_SDR_e"/>
    <property type="match status" value="1"/>
</dbReference>
<organism evidence="2 3">
    <name type="scientific">Candidatus Iainarchaeum sp</name>
    <dbReference type="NCBI Taxonomy" id="3101447"/>
    <lineage>
        <taxon>Archaea</taxon>
        <taxon>Candidatus Iainarchaeota</taxon>
        <taxon>Candidatus Iainarchaeia</taxon>
        <taxon>Candidatus Iainarchaeales</taxon>
        <taxon>Candidatus Iainarchaeaceae</taxon>
        <taxon>Candidatus Iainarchaeum</taxon>
    </lineage>
</organism>
<reference evidence="3" key="1">
    <citation type="journal article" date="2020" name="bioRxiv">
        <title>A rank-normalized archaeal taxonomy based on genome phylogeny resolves widespread incomplete and uneven classifications.</title>
        <authorList>
            <person name="Rinke C."/>
            <person name="Chuvochina M."/>
            <person name="Mussig A.J."/>
            <person name="Chaumeil P.-A."/>
            <person name="Waite D.W."/>
            <person name="Whitman W.B."/>
            <person name="Parks D.H."/>
            <person name="Hugenholtz P."/>
        </authorList>
    </citation>
    <scope>NUCLEOTIDE SEQUENCE [LARGE SCALE GENOMIC DNA]</scope>
</reference>
<dbReference type="Pfam" id="PF04321">
    <property type="entry name" value="RmlD_sub_bind"/>
    <property type="match status" value="1"/>
</dbReference>
<name>A0A7J4IUQ0_9ARCH</name>
<dbReference type="InterPro" id="IPR005913">
    <property type="entry name" value="dTDP_dehydrorham_reduct"/>
</dbReference>
<dbReference type="InterPro" id="IPR036291">
    <property type="entry name" value="NAD(P)-bd_dom_sf"/>
</dbReference>
<dbReference type="Gene3D" id="3.40.50.720">
    <property type="entry name" value="NAD(P)-binding Rossmann-like Domain"/>
    <property type="match status" value="1"/>
</dbReference>
<dbReference type="SUPFAM" id="SSF51735">
    <property type="entry name" value="NAD(P)-binding Rossmann-fold domains"/>
    <property type="match status" value="1"/>
</dbReference>
<dbReference type="EMBL" id="DUGC01000021">
    <property type="protein sequence ID" value="HIH09243.1"/>
    <property type="molecule type" value="Genomic_DNA"/>
</dbReference>
<evidence type="ECO:0000313" key="3">
    <source>
        <dbReference type="Proteomes" id="UP000565078"/>
    </source>
</evidence>
<dbReference type="Proteomes" id="UP000565078">
    <property type="component" value="Unassembled WGS sequence"/>
</dbReference>
<evidence type="ECO:0000259" key="1">
    <source>
        <dbReference type="Pfam" id="PF04321"/>
    </source>
</evidence>
<dbReference type="InterPro" id="IPR029903">
    <property type="entry name" value="RmlD-like-bd"/>
</dbReference>
<protein>
    <submittedName>
        <fullName evidence="2">SDR family oxidoreductase</fullName>
    </submittedName>
</protein>
<dbReference type="PANTHER" id="PTHR10491">
    <property type="entry name" value="DTDP-4-DEHYDRORHAMNOSE REDUCTASE"/>
    <property type="match status" value="1"/>
</dbReference>
<proteinExistence type="predicted"/>
<evidence type="ECO:0000313" key="2">
    <source>
        <dbReference type="EMBL" id="HIH09243.1"/>
    </source>
</evidence>